<evidence type="ECO:0000313" key="2">
    <source>
        <dbReference type="EMBL" id="OAF71635.1"/>
    </source>
</evidence>
<dbReference type="AlphaFoldDB" id="A0A177BBQ9"/>
<accession>A0A177BBQ9</accession>
<gene>
    <name evidence="2" type="ORF">A3Q56_00609</name>
</gene>
<reference evidence="2 3" key="1">
    <citation type="submission" date="2016-04" db="EMBL/GenBank/DDBJ databases">
        <title>The genome of Intoshia linei affirms orthonectids as highly simplified spiralians.</title>
        <authorList>
            <person name="Mikhailov K.V."/>
            <person name="Slusarev G.S."/>
            <person name="Nikitin M.A."/>
            <person name="Logacheva M.D."/>
            <person name="Penin A."/>
            <person name="Aleoshin V."/>
            <person name="Panchin Y.V."/>
        </authorList>
    </citation>
    <scope>NUCLEOTIDE SEQUENCE [LARGE SCALE GENOMIC DNA]</scope>
    <source>
        <strain evidence="2">Intl2013</strain>
        <tissue evidence="2">Whole animal</tissue>
    </source>
</reference>
<dbReference type="PANTHER" id="PTHR45913">
    <property type="entry name" value="EPM2A-INTERACTING PROTEIN 1"/>
    <property type="match status" value="1"/>
</dbReference>
<evidence type="ECO:0000256" key="1">
    <source>
        <dbReference type="SAM" id="MobiDB-lite"/>
    </source>
</evidence>
<evidence type="ECO:0000313" key="3">
    <source>
        <dbReference type="Proteomes" id="UP000078046"/>
    </source>
</evidence>
<sequence length="660" mass="75689">MKLYSIIIYYYNRYTEFVEYKSYSDQDIISIVNNDQCMAEELLDNTMESIDVNEAISGVSQILDSRRHNYVEKISRNIVCNSGNCLTRFVSLYDSIVEFFKRQGDEKLYKQIKLNRNNIYYFSFIFDCKRVLKAFKEKIIVFRRIMKDKNFDNMLDIPNSISDEDIALLLSFDSFNCSINDAHCTVVEELIELQCDKEAKYPFEKGGNFSLWGCEPSKSFYPLMHSEMSRILLCFPTSYMVESGFSSVNKILTKDENQINICQRKDIFYIDPKVSSGYNAIGGSISTCNLVSVLNDSTKIVKRDRRCFVATGTDMNNCSSNVQPVSDDYKSEIGDMTYYTISDNIDLETKDLLVLNVGTNTPVQINETVVSKETFSNDGKVEPTTGKTDENKVENSAKNKKDKTAISTVSNCKTIDTVNSTKGDYKKIRNLKNKEFLKSVVNDDFKIVKNNNRAKSSSTKQSKDHVLTVTKLLSNNHLHKRTYNVNDVASKKILKSIRDIIYIREYAIIYGIIEDSIRANSNDSSQDCKPFQDSLIIKKCLEHITLLNMSEETKHAILELPLSCQSITIRIDTLAGSVEIILIQKLKNCKHFSICLFNETNDIKDMVQVGMFVRMMNNKFDIFEEMMGLVGLTEQMLDLNVHKYGNIGVFLKIEKKLFKH</sequence>
<keyword evidence="3" id="KW-1185">Reference proteome</keyword>
<dbReference type="Proteomes" id="UP000078046">
    <property type="component" value="Unassembled WGS sequence"/>
</dbReference>
<dbReference type="EMBL" id="LWCA01000036">
    <property type="protein sequence ID" value="OAF71635.1"/>
    <property type="molecule type" value="Genomic_DNA"/>
</dbReference>
<proteinExistence type="predicted"/>
<feature type="compositionally biased region" description="Basic and acidic residues" evidence="1">
    <location>
        <begin position="387"/>
        <end position="399"/>
    </location>
</feature>
<organism evidence="2 3">
    <name type="scientific">Intoshia linei</name>
    <dbReference type="NCBI Taxonomy" id="1819745"/>
    <lineage>
        <taxon>Eukaryota</taxon>
        <taxon>Metazoa</taxon>
        <taxon>Spiralia</taxon>
        <taxon>Lophotrochozoa</taxon>
        <taxon>Mesozoa</taxon>
        <taxon>Orthonectida</taxon>
        <taxon>Rhopaluridae</taxon>
        <taxon>Intoshia</taxon>
    </lineage>
</organism>
<feature type="region of interest" description="Disordered" evidence="1">
    <location>
        <begin position="374"/>
        <end position="399"/>
    </location>
</feature>
<protein>
    <recommendedName>
        <fullName evidence="4">HAT C-terminal dimerisation domain-containing protein</fullName>
    </recommendedName>
</protein>
<dbReference type="PANTHER" id="PTHR45913:SF5">
    <property type="entry name" value="GENERAL TRANSCRIPTION FACTOR II-I REPEAT DOMAIN-CONTAINING PROTEIN 2A-LIKE PROTEIN"/>
    <property type="match status" value="1"/>
</dbReference>
<name>A0A177BBQ9_9BILA</name>
<dbReference type="OrthoDB" id="6690226at2759"/>
<comment type="caution">
    <text evidence="2">The sequence shown here is derived from an EMBL/GenBank/DDBJ whole genome shotgun (WGS) entry which is preliminary data.</text>
</comment>
<evidence type="ECO:0008006" key="4">
    <source>
        <dbReference type="Google" id="ProtNLM"/>
    </source>
</evidence>